<evidence type="ECO:0000256" key="7">
    <source>
        <dbReference type="ARBA" id="ARBA00023242"/>
    </source>
</evidence>
<feature type="region of interest" description="Disordered" evidence="11">
    <location>
        <begin position="232"/>
        <end position="277"/>
    </location>
</feature>
<dbReference type="Gene3D" id="1.10.10.60">
    <property type="entry name" value="Homeodomain-like"/>
    <property type="match status" value="1"/>
</dbReference>
<evidence type="ECO:0000313" key="14">
    <source>
        <dbReference type="Proteomes" id="UP000030645"/>
    </source>
</evidence>
<evidence type="ECO:0000256" key="9">
    <source>
        <dbReference type="PROSITE-ProRule" id="PRU00108"/>
    </source>
</evidence>
<dbReference type="PROSITE" id="PS50071">
    <property type="entry name" value="HOMEOBOX_2"/>
    <property type="match status" value="1"/>
</dbReference>
<keyword evidence="4 9" id="KW-0238">DNA-binding</keyword>
<dbReference type="GO" id="GO:0005634">
    <property type="term" value="C:nucleus"/>
    <property type="evidence" value="ECO:0007669"/>
    <property type="project" value="UniProtKB-SubCell"/>
</dbReference>
<evidence type="ECO:0000256" key="11">
    <source>
        <dbReference type="SAM" id="MobiDB-lite"/>
    </source>
</evidence>
<keyword evidence="5 9" id="KW-0371">Homeobox</keyword>
<dbReference type="EMBL" id="KE345646">
    <property type="protein sequence ID" value="EXC10622.1"/>
    <property type="molecule type" value="Genomic_DNA"/>
</dbReference>
<dbReference type="Proteomes" id="UP000030645">
    <property type="component" value="Unassembled WGS sequence"/>
</dbReference>
<dbReference type="SMART" id="SM00389">
    <property type="entry name" value="HOX"/>
    <property type="match status" value="1"/>
</dbReference>
<evidence type="ECO:0000256" key="10">
    <source>
        <dbReference type="RuleBase" id="RU000682"/>
    </source>
</evidence>
<feature type="compositionally biased region" description="Low complexity" evidence="11">
    <location>
        <begin position="11"/>
        <end position="25"/>
    </location>
</feature>
<comment type="subcellular location">
    <subcellularLocation>
        <location evidence="1 9 10">Nucleus</location>
    </subcellularLocation>
</comment>
<evidence type="ECO:0000256" key="6">
    <source>
        <dbReference type="ARBA" id="ARBA00023163"/>
    </source>
</evidence>
<feature type="region of interest" description="Disordered" evidence="11">
    <location>
        <begin position="1"/>
        <end position="28"/>
    </location>
</feature>
<dbReference type="InterPro" id="IPR044555">
    <property type="entry name" value="WUSCHEL-like"/>
</dbReference>
<evidence type="ECO:0000256" key="8">
    <source>
        <dbReference type="ARBA" id="ARBA00024040"/>
    </source>
</evidence>
<dbReference type="FunFam" id="1.10.10.60:FF:000146">
    <property type="entry name" value="WUSCHEL-related homeobox 4"/>
    <property type="match status" value="1"/>
</dbReference>
<evidence type="ECO:0000256" key="3">
    <source>
        <dbReference type="ARBA" id="ARBA00023015"/>
    </source>
</evidence>
<dbReference type="GO" id="GO:0003677">
    <property type="term" value="F:DNA binding"/>
    <property type="evidence" value="ECO:0007669"/>
    <property type="project" value="UniProtKB-UniRule"/>
</dbReference>
<comment type="similarity">
    <text evidence="8">Belongs to the WUS homeobox family.</text>
</comment>
<gene>
    <name evidence="13" type="ORF">L484_025203</name>
</gene>
<feature type="DNA-binding region" description="Homeobox" evidence="9">
    <location>
        <begin position="22"/>
        <end position="86"/>
    </location>
</feature>
<proteinExistence type="inferred from homology"/>
<dbReference type="SMR" id="W9S253"/>
<dbReference type="SUPFAM" id="SSF46689">
    <property type="entry name" value="Homeodomain-like"/>
    <property type="match status" value="1"/>
</dbReference>
<keyword evidence="7 9" id="KW-0539">Nucleus</keyword>
<dbReference type="STRING" id="981085.W9S253"/>
<dbReference type="InterPro" id="IPR001356">
    <property type="entry name" value="HD"/>
</dbReference>
<dbReference type="CDD" id="cd00086">
    <property type="entry name" value="homeodomain"/>
    <property type="match status" value="1"/>
</dbReference>
<dbReference type="KEGG" id="mnt:21407910"/>
<evidence type="ECO:0000256" key="4">
    <source>
        <dbReference type="ARBA" id="ARBA00023125"/>
    </source>
</evidence>
<keyword evidence="6" id="KW-0804">Transcription</keyword>
<keyword evidence="2" id="KW-0217">Developmental protein</keyword>
<dbReference type="PANTHER" id="PTHR45940">
    <property type="entry name" value="WUSCHEL-RELATED HOMEOBOX 1-RELATED"/>
    <property type="match status" value="1"/>
</dbReference>
<feature type="domain" description="Homeobox" evidence="12">
    <location>
        <begin position="20"/>
        <end position="85"/>
    </location>
</feature>
<evidence type="ECO:0000313" key="13">
    <source>
        <dbReference type="EMBL" id="EXC10622.1"/>
    </source>
</evidence>
<feature type="compositionally biased region" description="Low complexity" evidence="11">
    <location>
        <begin position="254"/>
        <end position="269"/>
    </location>
</feature>
<evidence type="ECO:0000256" key="2">
    <source>
        <dbReference type="ARBA" id="ARBA00022473"/>
    </source>
</evidence>
<sequence>MEADNGESNIGAGSSSGSGAPPASSRWNPTKEQINILEGLYRQGIRTPSAEQIKQITSRLRTFGHIEGKNVFYWFQNHKARQRQKQKQENMAYINRFLHRTPQPFFPPSHQLPYPNVVCGPYYVPVESQTDHHHTATAFRQQYHPNKMSLSNGVKRRSPIRLDKSENISTGTISCAVGTGYEPVREDYYGYKSTISSSCFDEGVRNNKLIMSTSSCNQETLALFPLSPTGVLKAGSEEENPDHGSSGFFDTEINPSTSNGSTPASSSSGVEEGRCSSAGLGQTFYDFFSR</sequence>
<organism evidence="13 14">
    <name type="scientific">Morus notabilis</name>
    <dbReference type="NCBI Taxonomy" id="981085"/>
    <lineage>
        <taxon>Eukaryota</taxon>
        <taxon>Viridiplantae</taxon>
        <taxon>Streptophyta</taxon>
        <taxon>Embryophyta</taxon>
        <taxon>Tracheophyta</taxon>
        <taxon>Spermatophyta</taxon>
        <taxon>Magnoliopsida</taxon>
        <taxon>eudicotyledons</taxon>
        <taxon>Gunneridae</taxon>
        <taxon>Pentapetalae</taxon>
        <taxon>rosids</taxon>
        <taxon>fabids</taxon>
        <taxon>Rosales</taxon>
        <taxon>Moraceae</taxon>
        <taxon>Moreae</taxon>
        <taxon>Morus</taxon>
    </lineage>
</organism>
<dbReference type="Pfam" id="PF00046">
    <property type="entry name" value="Homeodomain"/>
    <property type="match status" value="1"/>
</dbReference>
<evidence type="ECO:0000259" key="12">
    <source>
        <dbReference type="PROSITE" id="PS50071"/>
    </source>
</evidence>
<dbReference type="GO" id="GO:0099402">
    <property type="term" value="P:plant organ development"/>
    <property type="evidence" value="ECO:0007669"/>
    <property type="project" value="InterPro"/>
</dbReference>
<evidence type="ECO:0000256" key="1">
    <source>
        <dbReference type="ARBA" id="ARBA00004123"/>
    </source>
</evidence>
<dbReference type="GO" id="GO:0003700">
    <property type="term" value="F:DNA-binding transcription factor activity"/>
    <property type="evidence" value="ECO:0007669"/>
    <property type="project" value="InterPro"/>
</dbReference>
<name>W9S253_9ROSA</name>
<dbReference type="InterPro" id="IPR009057">
    <property type="entry name" value="Homeodomain-like_sf"/>
</dbReference>
<dbReference type="PANTHER" id="PTHR45940:SF6">
    <property type="entry name" value="WUSCHEL-RELATED HOMEOBOX 2"/>
    <property type="match status" value="1"/>
</dbReference>
<accession>W9S253</accession>
<dbReference type="eggNOG" id="ENOG502RZ2B">
    <property type="taxonomic scope" value="Eukaryota"/>
</dbReference>
<reference evidence="14" key="1">
    <citation type="submission" date="2013-01" db="EMBL/GenBank/DDBJ databases">
        <title>Draft Genome Sequence of a Mulberry Tree, Morus notabilis C.K. Schneid.</title>
        <authorList>
            <person name="He N."/>
            <person name="Zhao S."/>
        </authorList>
    </citation>
    <scope>NUCLEOTIDE SEQUENCE</scope>
</reference>
<protein>
    <submittedName>
        <fullName evidence="13">WUSCHEL-related homeobox 2</fullName>
    </submittedName>
</protein>
<dbReference type="AlphaFoldDB" id="W9S253"/>
<keyword evidence="3" id="KW-0805">Transcription regulation</keyword>
<evidence type="ECO:0000256" key="5">
    <source>
        <dbReference type="ARBA" id="ARBA00023155"/>
    </source>
</evidence>
<keyword evidence="14" id="KW-1185">Reference proteome</keyword>
<dbReference type="OrthoDB" id="1896656at2759"/>